<name>A0A6G9GSW2_9ACTN</name>
<dbReference type="Gene3D" id="3.40.50.1820">
    <property type="entry name" value="alpha/beta hydrolase"/>
    <property type="match status" value="1"/>
</dbReference>
<dbReference type="InterPro" id="IPR029058">
    <property type="entry name" value="AB_hydrolase_fold"/>
</dbReference>
<gene>
    <name evidence="2" type="ORF">HA039_01600</name>
</gene>
<dbReference type="Pfam" id="PF00561">
    <property type="entry name" value="Abhydrolase_1"/>
    <property type="match status" value="1"/>
</dbReference>
<dbReference type="Proteomes" id="UP000501179">
    <property type="component" value="Chromosome"/>
</dbReference>
<dbReference type="GO" id="GO:0016020">
    <property type="term" value="C:membrane"/>
    <property type="evidence" value="ECO:0007669"/>
    <property type="project" value="TreeGrafter"/>
</dbReference>
<dbReference type="PANTHER" id="PTHR43798:SF33">
    <property type="entry name" value="HYDROLASE, PUTATIVE (AFU_ORTHOLOGUE AFUA_2G14860)-RELATED"/>
    <property type="match status" value="1"/>
</dbReference>
<dbReference type="SUPFAM" id="SSF53474">
    <property type="entry name" value="alpha/beta-Hydrolases"/>
    <property type="match status" value="1"/>
</dbReference>
<proteinExistence type="predicted"/>
<dbReference type="NCBIfam" id="NF002938">
    <property type="entry name" value="PRK03592.1"/>
    <property type="match status" value="1"/>
</dbReference>
<accession>A0A6G9GSW2</accession>
<protein>
    <submittedName>
        <fullName evidence="2">Haloalkane dehalogenase</fullName>
        <ecNumber evidence="2">3.8.1.5</ecNumber>
    </submittedName>
</protein>
<dbReference type="InterPro" id="IPR050266">
    <property type="entry name" value="AB_hydrolase_sf"/>
</dbReference>
<evidence type="ECO:0000313" key="2">
    <source>
        <dbReference type="EMBL" id="QIQ01166.1"/>
    </source>
</evidence>
<dbReference type="InterPro" id="IPR000639">
    <property type="entry name" value="Epox_hydrolase-like"/>
</dbReference>
<organism evidence="2 3">
    <name type="scientific">Streptomyces liangshanensis</name>
    <dbReference type="NCBI Taxonomy" id="2717324"/>
    <lineage>
        <taxon>Bacteria</taxon>
        <taxon>Bacillati</taxon>
        <taxon>Actinomycetota</taxon>
        <taxon>Actinomycetes</taxon>
        <taxon>Kitasatosporales</taxon>
        <taxon>Streptomycetaceae</taxon>
        <taxon>Streptomyces</taxon>
    </lineage>
</organism>
<feature type="domain" description="AB hydrolase-1" evidence="1">
    <location>
        <begin position="21"/>
        <end position="265"/>
    </location>
</feature>
<dbReference type="GO" id="GO:0018786">
    <property type="term" value="F:haloalkane dehalogenase activity"/>
    <property type="evidence" value="ECO:0007669"/>
    <property type="project" value="UniProtKB-EC"/>
</dbReference>
<dbReference type="InterPro" id="IPR000073">
    <property type="entry name" value="AB_hydrolase_1"/>
</dbReference>
<reference evidence="2 3" key="1">
    <citation type="submission" date="2020-03" db="EMBL/GenBank/DDBJ databases">
        <title>A novel species.</title>
        <authorList>
            <person name="Gao J."/>
        </authorList>
    </citation>
    <scope>NUCLEOTIDE SEQUENCE [LARGE SCALE GENOMIC DNA]</scope>
    <source>
        <strain evidence="2 3">QMT-12</strain>
    </source>
</reference>
<keyword evidence="2" id="KW-0378">Hydrolase</keyword>
<dbReference type="AlphaFoldDB" id="A0A6G9GSW2"/>
<dbReference type="PANTHER" id="PTHR43798">
    <property type="entry name" value="MONOACYLGLYCEROL LIPASE"/>
    <property type="match status" value="1"/>
</dbReference>
<evidence type="ECO:0000259" key="1">
    <source>
        <dbReference type="Pfam" id="PF00561"/>
    </source>
</evidence>
<dbReference type="PRINTS" id="PR00412">
    <property type="entry name" value="EPOXHYDRLASE"/>
</dbReference>
<sequence>MPSIPVLDSTLHYEDSGSGTPFVFLHGNPGSSHTWRHVLPRVGEGRLLAPDLVGMGRSGKPDLPYRFADHARYLDAWFDALGLDQVVLVGHDWGGALAFDRAARHPDRVAGLAFLETFVKPLDRDDLTPQARARFERLRTPGVGEELALDQDQLVRQAFTGGVLTPVAEEDLAVYLAPYPTRDSRRPLLAWARQMPVGGEPAELVARIEAYDAWLATSASVPKLLLTFEGSPTLLIGEELAGWCATHIASLETVACGTAGHHAPEDRPEEIAAALSAWADQHGLRAAPATRPAA</sequence>
<evidence type="ECO:0000313" key="3">
    <source>
        <dbReference type="Proteomes" id="UP000501179"/>
    </source>
</evidence>
<dbReference type="EC" id="3.8.1.5" evidence="2"/>
<dbReference type="KEGG" id="slia:HA039_01600"/>
<dbReference type="PRINTS" id="PR00111">
    <property type="entry name" value="ABHYDROLASE"/>
</dbReference>
<keyword evidence="3" id="KW-1185">Reference proteome</keyword>
<dbReference type="EMBL" id="CP050177">
    <property type="protein sequence ID" value="QIQ01166.1"/>
    <property type="molecule type" value="Genomic_DNA"/>
</dbReference>